<evidence type="ECO:0000256" key="6">
    <source>
        <dbReference type="RuleBase" id="RU363067"/>
    </source>
</evidence>
<feature type="compositionally biased region" description="Polar residues" evidence="7">
    <location>
        <begin position="225"/>
        <end position="247"/>
    </location>
</feature>
<feature type="domain" description="PDEase" evidence="8">
    <location>
        <begin position="499"/>
        <end position="887"/>
    </location>
</feature>
<feature type="region of interest" description="Disordered" evidence="7">
    <location>
        <begin position="337"/>
        <end position="377"/>
    </location>
</feature>
<dbReference type="PROSITE" id="PS51845">
    <property type="entry name" value="PDEASE_I_2"/>
    <property type="match status" value="1"/>
</dbReference>
<feature type="binding site" evidence="4">
    <location>
        <position position="792"/>
    </location>
    <ligand>
        <name>AMP</name>
        <dbReference type="ChEBI" id="CHEBI:456215"/>
    </ligand>
</feature>
<evidence type="ECO:0000259" key="8">
    <source>
        <dbReference type="PROSITE" id="PS51845"/>
    </source>
</evidence>
<feature type="binding site" evidence="4">
    <location>
        <position position="617"/>
    </location>
    <ligand>
        <name>AMP</name>
        <dbReference type="ChEBI" id="CHEBI:456215"/>
    </ligand>
</feature>
<dbReference type="OrthoDB" id="541199at2759"/>
<dbReference type="InterPro" id="IPR023174">
    <property type="entry name" value="PDEase_CS"/>
</dbReference>
<comment type="similarity">
    <text evidence="6">Belongs to the cyclic nucleotide phosphodiesterase family.</text>
</comment>
<feature type="binding site" evidence="5">
    <location>
        <position position="578"/>
    </location>
    <ligand>
        <name>Zn(2+)</name>
        <dbReference type="ChEBI" id="CHEBI:29105"/>
        <label>1</label>
    </ligand>
</feature>
<dbReference type="InterPro" id="IPR023088">
    <property type="entry name" value="PDEase"/>
</dbReference>
<feature type="active site" description="Proton donor" evidence="3">
    <location>
        <position position="574"/>
    </location>
</feature>
<dbReference type="GO" id="GO:0046872">
    <property type="term" value="F:metal ion binding"/>
    <property type="evidence" value="ECO:0007669"/>
    <property type="project" value="UniProtKB-KW"/>
</dbReference>
<dbReference type="InterPro" id="IPR036971">
    <property type="entry name" value="PDEase_catalytic_dom_sf"/>
</dbReference>
<evidence type="ECO:0000313" key="10">
    <source>
        <dbReference type="Proteomes" id="UP000232323"/>
    </source>
</evidence>
<protein>
    <recommendedName>
        <fullName evidence="6">Phosphodiesterase</fullName>
        <ecNumber evidence="6">3.1.4.-</ecNumber>
    </recommendedName>
</protein>
<reference evidence="9 10" key="1">
    <citation type="submission" date="2017-08" db="EMBL/GenBank/DDBJ databases">
        <title>Acidophilic green algal genome provides insights into adaptation to an acidic environment.</title>
        <authorList>
            <person name="Hirooka S."/>
            <person name="Hirose Y."/>
            <person name="Kanesaki Y."/>
            <person name="Higuchi S."/>
            <person name="Fujiwara T."/>
            <person name="Onuma R."/>
            <person name="Era A."/>
            <person name="Ohbayashi R."/>
            <person name="Uzuka A."/>
            <person name="Nozaki H."/>
            <person name="Yoshikawa H."/>
            <person name="Miyagishima S.Y."/>
        </authorList>
    </citation>
    <scope>NUCLEOTIDE SEQUENCE [LARGE SCALE GENOMIC DNA]</scope>
    <source>
        <strain evidence="9 10">NIES-2499</strain>
    </source>
</reference>
<feature type="binding site" evidence="5">
    <location>
        <position position="616"/>
    </location>
    <ligand>
        <name>Zn(2+)</name>
        <dbReference type="ChEBI" id="CHEBI:29105"/>
        <label>1</label>
    </ligand>
</feature>
<evidence type="ECO:0000256" key="2">
    <source>
        <dbReference type="ARBA" id="ARBA00022801"/>
    </source>
</evidence>
<evidence type="ECO:0000256" key="1">
    <source>
        <dbReference type="ARBA" id="ARBA00022723"/>
    </source>
</evidence>
<feature type="binding site" evidence="5">
    <location>
        <position position="617"/>
    </location>
    <ligand>
        <name>Zn(2+)</name>
        <dbReference type="ChEBI" id="CHEBI:29105"/>
        <label>2</label>
    </ligand>
</feature>
<dbReference type="PANTHER" id="PTHR11347">
    <property type="entry name" value="CYCLIC NUCLEOTIDE PHOSPHODIESTERASE"/>
    <property type="match status" value="1"/>
</dbReference>
<evidence type="ECO:0000256" key="4">
    <source>
        <dbReference type="PIRSR" id="PIRSR623088-2"/>
    </source>
</evidence>
<accession>A0A250X8I9</accession>
<gene>
    <name evidence="9" type="ORF">CEUSTIGMA_g6839.t1</name>
</gene>
<dbReference type="EMBL" id="BEGY01000042">
    <property type="protein sequence ID" value="GAX79398.1"/>
    <property type="molecule type" value="Genomic_DNA"/>
</dbReference>
<keyword evidence="2 6" id="KW-0378">Hydrolase</keyword>
<dbReference type="Pfam" id="PF00233">
    <property type="entry name" value="PDEase_I"/>
    <property type="match status" value="1"/>
</dbReference>
<name>A0A250X8I9_9CHLO</name>
<feature type="region of interest" description="Disordered" evidence="7">
    <location>
        <begin position="407"/>
        <end position="435"/>
    </location>
</feature>
<evidence type="ECO:0000256" key="3">
    <source>
        <dbReference type="PIRSR" id="PIRSR623088-1"/>
    </source>
</evidence>
<keyword evidence="10" id="KW-1185">Reference proteome</keyword>
<proteinExistence type="inferred from homology"/>
<dbReference type="Gene3D" id="1.10.1300.10">
    <property type="entry name" value="3'5'-cyclic nucleotide phosphodiesterase, catalytic domain"/>
    <property type="match status" value="1"/>
</dbReference>
<feature type="region of interest" description="Disordered" evidence="7">
    <location>
        <begin position="203"/>
        <end position="247"/>
    </location>
</feature>
<dbReference type="GO" id="GO:0007165">
    <property type="term" value="P:signal transduction"/>
    <property type="evidence" value="ECO:0007669"/>
    <property type="project" value="InterPro"/>
</dbReference>
<feature type="compositionally biased region" description="Low complexity" evidence="7">
    <location>
        <begin position="77"/>
        <end position="90"/>
    </location>
</feature>
<feature type="binding site" evidence="5">
    <location>
        <position position="617"/>
    </location>
    <ligand>
        <name>Zn(2+)</name>
        <dbReference type="ChEBI" id="CHEBI:29105"/>
        <label>1</label>
    </ligand>
</feature>
<feature type="binding site" evidence="4">
    <location>
        <begin position="574"/>
        <end position="578"/>
    </location>
    <ligand>
        <name>AMP</name>
        <dbReference type="ChEBI" id="CHEBI:456215"/>
    </ligand>
</feature>
<comment type="cofactor">
    <cofactor evidence="6">
        <name>a divalent metal cation</name>
        <dbReference type="ChEBI" id="CHEBI:60240"/>
    </cofactor>
    <text evidence="6">Binds 2 divalent metal cations per subunit. Site 1 may preferentially bind zinc ions, while site 2 has a preference for magnesium and/or manganese ions.</text>
</comment>
<comment type="caution">
    <text evidence="9">The sequence shown here is derived from an EMBL/GenBank/DDBJ whole genome shotgun (WGS) entry which is preliminary data.</text>
</comment>
<dbReference type="AlphaFoldDB" id="A0A250X8I9"/>
<feature type="binding site" evidence="5">
    <location>
        <position position="792"/>
    </location>
    <ligand>
        <name>Zn(2+)</name>
        <dbReference type="ChEBI" id="CHEBI:29105"/>
        <label>1</label>
    </ligand>
</feature>
<feature type="region of interest" description="Disordered" evidence="7">
    <location>
        <begin position="61"/>
        <end position="90"/>
    </location>
</feature>
<dbReference type="PROSITE" id="PS00126">
    <property type="entry name" value="PDEASE_I_1"/>
    <property type="match status" value="1"/>
</dbReference>
<evidence type="ECO:0000313" key="9">
    <source>
        <dbReference type="EMBL" id="GAX79398.1"/>
    </source>
</evidence>
<organism evidence="9 10">
    <name type="scientific">Chlamydomonas eustigma</name>
    <dbReference type="NCBI Taxonomy" id="1157962"/>
    <lineage>
        <taxon>Eukaryota</taxon>
        <taxon>Viridiplantae</taxon>
        <taxon>Chlorophyta</taxon>
        <taxon>core chlorophytes</taxon>
        <taxon>Chlorophyceae</taxon>
        <taxon>CS clade</taxon>
        <taxon>Chlamydomonadales</taxon>
        <taxon>Chlamydomonadaceae</taxon>
        <taxon>Chlamydomonas</taxon>
    </lineage>
</organism>
<feature type="binding site" evidence="4">
    <location>
        <position position="844"/>
    </location>
    <ligand>
        <name>AMP</name>
        <dbReference type="ChEBI" id="CHEBI:456215"/>
    </ligand>
</feature>
<dbReference type="SUPFAM" id="SSF109604">
    <property type="entry name" value="HD-domain/PDEase-like"/>
    <property type="match status" value="1"/>
</dbReference>
<evidence type="ECO:0000256" key="5">
    <source>
        <dbReference type="PIRSR" id="PIRSR623088-3"/>
    </source>
</evidence>
<dbReference type="EC" id="3.1.4.-" evidence="6"/>
<feature type="region of interest" description="Disordered" evidence="7">
    <location>
        <begin position="1"/>
        <end position="26"/>
    </location>
</feature>
<dbReference type="PRINTS" id="PR00387">
    <property type="entry name" value="PDIESTERASE1"/>
</dbReference>
<dbReference type="Proteomes" id="UP000232323">
    <property type="component" value="Unassembled WGS sequence"/>
</dbReference>
<dbReference type="GO" id="GO:0004114">
    <property type="term" value="F:3',5'-cyclic-nucleotide phosphodiesterase activity"/>
    <property type="evidence" value="ECO:0007669"/>
    <property type="project" value="InterPro"/>
</dbReference>
<dbReference type="STRING" id="1157962.A0A250X8I9"/>
<keyword evidence="1 5" id="KW-0479">Metal-binding</keyword>
<evidence type="ECO:0000256" key="7">
    <source>
        <dbReference type="SAM" id="MobiDB-lite"/>
    </source>
</evidence>
<dbReference type="InterPro" id="IPR002073">
    <property type="entry name" value="PDEase_catalytic_dom"/>
</dbReference>
<feature type="compositionally biased region" description="Polar residues" evidence="7">
    <location>
        <begin position="409"/>
        <end position="423"/>
    </location>
</feature>
<sequence>MEREEARVSTRRRSTHNGDSLSGLVGPITQSVVAKKAVLLPKKSFGGSPSLRFQESVLRRHSMAGSSSNEDPRERAAASSSASAVLSRGASRGVSRSGLAALVSTVDLGDPRWREALQTPDSMVPLLMSTLSIAPAGQTDRIISLPGTMNRRVTIKSSSGSSSAETERSTAAESAITHVERASLGIMGRQNHHEVLPRLRPARNSEETGCSASMSIPDGSPTAKAFSNSIPTSSLGKQLESQSSNQFNVRQRLSTGLVSSVQAATESSATMSSAFTPWQSAAVSVVPVGGRVSKLMPSPPEYPSRFQRSISHTRSSHISDLNEVRFNRVRMPPVPRFTNCLSPTRASQEREREGGMLLAGRQHSPTRRDTLSRNQAASSIVEVEDQAGNQKKGGGKLAVSSIGVASPAVGSTNSASTSASRLNTPGGGTASHAGSGKWTVSALQWFSLMKKTEHMDINGGTWKDASVEVWGALSAMSTASSTAAAKDDEESSNTGVLNLNRAPSDHLANLLANVGEWQFDIFALEEATSGHALSVLGFALITRTEAWRRYSMDEDKLARFLMEIENGYTEKYYHCAAHGADVLRSLHVICTAGRIFQDIRCSEIGILAMYLSAVIHDYEHLGLSNDFLIKTQSELAIRYNDRAPMENHHVAASWLLLRQDRFNFMSEMPTKAKEFLRNLVIEAVLATDMKQHFSLTSLFSSKVEAMTSAAAAAAVVPAGSPPGTPIQQPRPLTASRLNRSVGVAGSPVSPGGLGVRSGVHTHAAPLKPQNEALNWDEDSKILVMQMALKSADVGNLGSTLPVHSRWIEKLEVEMFRQGDQERALGLPISPLMDRTSGKGVTKAQAGFFKFVAMPLYQAMAQAFPGTQPLLAAVKTNHAHWAEQERVEAEGPRTSAPA</sequence>